<dbReference type="AlphaFoldDB" id="A0A951PQA0"/>
<sequence length="57" mass="6477">MGNPSQLVAADKGEAQQQLVLGLKQIYERDRDEHGLVYLAYHTSVYLAQPKLEYQTV</sequence>
<name>A0A951PQA0_9CYAN</name>
<dbReference type="Proteomes" id="UP000753908">
    <property type="component" value="Unassembled WGS sequence"/>
</dbReference>
<organism evidence="1 2">
    <name type="scientific">Symplocastrum torsivum CPER-KK1</name>
    <dbReference type="NCBI Taxonomy" id="450513"/>
    <lineage>
        <taxon>Bacteria</taxon>
        <taxon>Bacillati</taxon>
        <taxon>Cyanobacteriota</taxon>
        <taxon>Cyanophyceae</taxon>
        <taxon>Oscillatoriophycideae</taxon>
        <taxon>Oscillatoriales</taxon>
        <taxon>Microcoleaceae</taxon>
        <taxon>Symplocastrum</taxon>
    </lineage>
</organism>
<proteinExistence type="predicted"/>
<gene>
    <name evidence="1" type="ORF">KME25_21215</name>
</gene>
<protein>
    <submittedName>
        <fullName evidence="1">Uncharacterized protein</fullName>
    </submittedName>
</protein>
<reference evidence="1" key="2">
    <citation type="journal article" date="2022" name="Microbiol. Resour. Announc.">
        <title>Metagenome Sequencing to Explore Phylogenomics of Terrestrial Cyanobacteria.</title>
        <authorList>
            <person name="Ward R.D."/>
            <person name="Stajich J.E."/>
            <person name="Johansen J.R."/>
            <person name="Huntemann M."/>
            <person name="Clum A."/>
            <person name="Foster B."/>
            <person name="Foster B."/>
            <person name="Roux S."/>
            <person name="Palaniappan K."/>
            <person name="Varghese N."/>
            <person name="Mukherjee S."/>
            <person name="Reddy T.B.K."/>
            <person name="Daum C."/>
            <person name="Copeland A."/>
            <person name="Chen I.A."/>
            <person name="Ivanova N.N."/>
            <person name="Kyrpides N.C."/>
            <person name="Shapiro N."/>
            <person name="Eloe-Fadrosh E.A."/>
            <person name="Pietrasiak N."/>
        </authorList>
    </citation>
    <scope>NUCLEOTIDE SEQUENCE</scope>
    <source>
        <strain evidence="1">CPER-KK1</strain>
    </source>
</reference>
<reference evidence="1" key="1">
    <citation type="submission" date="2021-05" db="EMBL/GenBank/DDBJ databases">
        <authorList>
            <person name="Pietrasiak N."/>
            <person name="Ward R."/>
            <person name="Stajich J.E."/>
            <person name="Kurbessoian T."/>
        </authorList>
    </citation>
    <scope>NUCLEOTIDE SEQUENCE</scope>
    <source>
        <strain evidence="1">CPER-KK1</strain>
    </source>
</reference>
<accession>A0A951PQA0</accession>
<dbReference type="EMBL" id="JAHHIF010000032">
    <property type="protein sequence ID" value="MBW4546938.1"/>
    <property type="molecule type" value="Genomic_DNA"/>
</dbReference>
<comment type="caution">
    <text evidence="1">The sequence shown here is derived from an EMBL/GenBank/DDBJ whole genome shotgun (WGS) entry which is preliminary data.</text>
</comment>
<evidence type="ECO:0000313" key="2">
    <source>
        <dbReference type="Proteomes" id="UP000753908"/>
    </source>
</evidence>
<evidence type="ECO:0000313" key="1">
    <source>
        <dbReference type="EMBL" id="MBW4546938.1"/>
    </source>
</evidence>